<reference evidence="3 4" key="1">
    <citation type="submission" date="2013-05" db="EMBL/GenBank/DDBJ databases">
        <title>Genome assembly of Chondromyces apiculatus DSM 436.</title>
        <authorList>
            <person name="Sharma G."/>
            <person name="Khatri I."/>
            <person name="Kaur C."/>
            <person name="Mayilraj S."/>
            <person name="Subramanian S."/>
        </authorList>
    </citation>
    <scope>NUCLEOTIDE SEQUENCE [LARGE SCALE GENOMIC DNA]</scope>
    <source>
        <strain evidence="3 4">DSM 436</strain>
    </source>
</reference>
<comment type="caution">
    <text evidence="3">The sequence shown here is derived from an EMBL/GenBank/DDBJ whole genome shotgun (WGS) entry which is preliminary data.</text>
</comment>
<feature type="signal peptide" evidence="2">
    <location>
        <begin position="1"/>
        <end position="24"/>
    </location>
</feature>
<keyword evidence="2" id="KW-0732">Signal</keyword>
<dbReference type="RefSeq" id="WP_044240778.1">
    <property type="nucleotide sequence ID" value="NZ_ASRX01000018.1"/>
</dbReference>
<evidence type="ECO:0000256" key="1">
    <source>
        <dbReference type="SAM" id="MobiDB-lite"/>
    </source>
</evidence>
<feature type="chain" id="PRO_5001500168" description="Lipoprotein" evidence="2">
    <location>
        <begin position="25"/>
        <end position="246"/>
    </location>
</feature>
<name>A0A017TC25_9BACT</name>
<evidence type="ECO:0000313" key="3">
    <source>
        <dbReference type="EMBL" id="EYF06151.1"/>
    </source>
</evidence>
<dbReference type="PROSITE" id="PS51257">
    <property type="entry name" value="PROKAR_LIPOPROTEIN"/>
    <property type="match status" value="1"/>
</dbReference>
<dbReference type="EMBL" id="ASRX01000018">
    <property type="protein sequence ID" value="EYF06151.1"/>
    <property type="molecule type" value="Genomic_DNA"/>
</dbReference>
<dbReference type="Proteomes" id="UP000019678">
    <property type="component" value="Unassembled WGS sequence"/>
</dbReference>
<keyword evidence="4" id="KW-1185">Reference proteome</keyword>
<evidence type="ECO:0000256" key="2">
    <source>
        <dbReference type="SAM" id="SignalP"/>
    </source>
</evidence>
<protein>
    <recommendedName>
        <fullName evidence="5">Lipoprotein</fullName>
    </recommendedName>
</protein>
<feature type="region of interest" description="Disordered" evidence="1">
    <location>
        <begin position="16"/>
        <end position="76"/>
    </location>
</feature>
<organism evidence="3 4">
    <name type="scientific">Chondromyces apiculatus DSM 436</name>
    <dbReference type="NCBI Taxonomy" id="1192034"/>
    <lineage>
        <taxon>Bacteria</taxon>
        <taxon>Pseudomonadati</taxon>
        <taxon>Myxococcota</taxon>
        <taxon>Polyangia</taxon>
        <taxon>Polyangiales</taxon>
        <taxon>Polyangiaceae</taxon>
        <taxon>Chondromyces</taxon>
    </lineage>
</organism>
<evidence type="ECO:0008006" key="5">
    <source>
        <dbReference type="Google" id="ProtNLM"/>
    </source>
</evidence>
<dbReference type="AlphaFoldDB" id="A0A017TC25"/>
<accession>A0A017TC25</accession>
<evidence type="ECO:0000313" key="4">
    <source>
        <dbReference type="Proteomes" id="UP000019678"/>
    </source>
</evidence>
<sequence length="246" mass="26302">MNRTSVVVAVLLLAACGGAPPPPAPPPSAPLPPQAASEPAEAPDAEPADAEPPAEEAVAEESEPAEPQAKHVTVKLPALTWTKTPKLDDAPKTVAVSDANGMAVEMATAEVSRSQGEWRIEIGEDKELPFEERQSVTVYLKEAPKKGAKPSVPFGQNRGYFQIKKPDGGTTSYNCDNAWAIEFTSWEVKPYDKAKKGIQEVGRAQGRIVVMSDTSGEGYKPSWVAGTFDAPVTLWDGQDKPDPKKK</sequence>
<feature type="compositionally biased region" description="Pro residues" evidence="1">
    <location>
        <begin position="19"/>
        <end position="33"/>
    </location>
</feature>
<feature type="compositionally biased region" description="Acidic residues" evidence="1">
    <location>
        <begin position="41"/>
        <end position="64"/>
    </location>
</feature>
<proteinExistence type="predicted"/>
<gene>
    <name evidence="3" type="ORF">CAP_2341</name>
</gene>